<accession>A0A1D8KTS2</accession>
<keyword evidence="5" id="KW-1185">Reference proteome</keyword>
<sequence length="89" mass="9628">MSNQNYIRYDETPGDVASPQPTTTPGTVDPGSTWETKPYLNFNGDYERYSDTAGISTAPQPTPNGGDYVRYSDVPGVAAPPAQPYVRTP</sequence>
<dbReference type="KEGG" id="vg:30308193"/>
<reference evidence="4 7" key="3">
    <citation type="submission" date="2020-07" db="EMBL/GenBank/DDBJ databases">
        <title>Signatures of coevolution in a cyanophage population.</title>
        <authorList>
            <person name="Abebe J."/>
        </authorList>
    </citation>
    <scope>NUCLEOTIDE SEQUENCE [LARGE SCALE GENOMIC DNA]</scope>
    <source>
        <strain evidence="4">0809CC03</strain>
    </source>
</reference>
<evidence type="ECO:0000313" key="2">
    <source>
        <dbReference type="EMBL" id="AOV62063.1"/>
    </source>
</evidence>
<evidence type="ECO:0000256" key="1">
    <source>
        <dbReference type="SAM" id="MobiDB-lite"/>
    </source>
</evidence>
<feature type="region of interest" description="Disordered" evidence="1">
    <location>
        <begin position="1"/>
        <end position="35"/>
    </location>
</feature>
<evidence type="ECO:0000313" key="3">
    <source>
        <dbReference type="EMBL" id="AOV62326.1"/>
    </source>
</evidence>
<dbReference type="GeneID" id="30308193"/>
<name>A0A1D8KTS2_9CAUD</name>
<dbReference type="EMBL" id="MT586120">
    <property type="protein sequence ID" value="QLF86190.1"/>
    <property type="molecule type" value="Genomic_DNA"/>
</dbReference>
<dbReference type="EMBL" id="KU686212">
    <property type="protein sequence ID" value="AOV62063.1"/>
    <property type="molecule type" value="Genomic_DNA"/>
</dbReference>
<reference evidence="4 7" key="2">
    <citation type="submission" date="2020-06" db="EMBL/GenBank/DDBJ databases">
        <authorList>
            <person name="Puxty R.J."/>
            <person name="Weihe C."/>
            <person name="Marston M.F."/>
            <person name="Martiny J.B.H."/>
        </authorList>
    </citation>
    <scope>NUCLEOTIDE SEQUENCE [LARGE SCALE GENOMIC DNA]</scope>
    <source>
        <strain evidence="4">0809CC03</strain>
    </source>
</reference>
<protein>
    <submittedName>
        <fullName evidence="2">Uncharacterized protein</fullName>
    </submittedName>
</protein>
<dbReference type="Proteomes" id="UP000226384">
    <property type="component" value="Segment"/>
</dbReference>
<proteinExistence type="predicted"/>
<dbReference type="Proteomes" id="UP000203902">
    <property type="component" value="Segment"/>
</dbReference>
<gene>
    <name evidence="2" type="ORF">C490910_139</name>
    <name evidence="4" type="ORF">CC030809_00134</name>
    <name evidence="3" type="ORF">S420910_138</name>
</gene>
<reference evidence="5 6" key="1">
    <citation type="journal article" date="2016" name="Virology">
        <title>The genomic content and context of auxiliary metabolic genes in marine cyanomyoviruses.</title>
        <authorList>
            <person name="Crummett L.T."/>
            <person name="Puxty R.J."/>
            <person name="Weihe C."/>
            <person name="Marston M.F."/>
            <person name="Martiny J.B."/>
        </authorList>
    </citation>
    <scope>NUCLEOTIDE SEQUENCE [LARGE SCALE GENOMIC DNA]</scope>
    <source>
        <strain evidence="2">0910CC49</strain>
        <strain evidence="3">0910SB42</strain>
    </source>
</reference>
<feature type="region of interest" description="Disordered" evidence="1">
    <location>
        <begin position="51"/>
        <end position="89"/>
    </location>
</feature>
<evidence type="ECO:0000313" key="7">
    <source>
        <dbReference type="Proteomes" id="UP000510897"/>
    </source>
</evidence>
<dbReference type="Proteomes" id="UP000510897">
    <property type="component" value="Segment"/>
</dbReference>
<evidence type="ECO:0000313" key="4">
    <source>
        <dbReference type="EMBL" id="QLF86190.1"/>
    </source>
</evidence>
<dbReference type="EMBL" id="KU686213">
    <property type="protein sequence ID" value="AOV62326.1"/>
    <property type="molecule type" value="Genomic_DNA"/>
</dbReference>
<evidence type="ECO:0000313" key="5">
    <source>
        <dbReference type="Proteomes" id="UP000203902"/>
    </source>
</evidence>
<dbReference type="RefSeq" id="YP_009323072.1">
    <property type="nucleotide sequence ID" value="NC_031927.1"/>
</dbReference>
<organism evidence="2 5">
    <name type="scientific">Synechococcus phage S-CAM7</name>
    <dbReference type="NCBI Taxonomy" id="1883368"/>
    <lineage>
        <taxon>Viruses</taxon>
        <taxon>Duplodnaviria</taxon>
        <taxon>Heunggongvirae</taxon>
        <taxon>Uroviricota</taxon>
        <taxon>Caudoviricetes</taxon>
        <taxon>Pantevenvirales</taxon>
        <taxon>Kyanoviridae</taxon>
        <taxon>Mazuvirus</taxon>
        <taxon>Mazuvirus scam7</taxon>
    </lineage>
</organism>
<evidence type="ECO:0000313" key="6">
    <source>
        <dbReference type="Proteomes" id="UP000226384"/>
    </source>
</evidence>